<protein>
    <submittedName>
        <fullName evidence="1">Uncharacterized protein</fullName>
    </submittedName>
</protein>
<proteinExistence type="predicted"/>
<evidence type="ECO:0000313" key="1">
    <source>
        <dbReference type="EMBL" id="GAI07066.1"/>
    </source>
</evidence>
<feature type="non-terminal residue" evidence="1">
    <location>
        <position position="1"/>
    </location>
</feature>
<sequence length="30" mass="3194">KTISLACKTALKKAAQKFESNQIPTGEESA</sequence>
<reference evidence="1" key="1">
    <citation type="journal article" date="2014" name="Front. Microbiol.">
        <title>High frequency of phylogenetically diverse reductive dehalogenase-homologous genes in deep subseafloor sedimentary metagenomes.</title>
        <authorList>
            <person name="Kawai M."/>
            <person name="Futagami T."/>
            <person name="Toyoda A."/>
            <person name="Takaki Y."/>
            <person name="Nishi S."/>
            <person name="Hori S."/>
            <person name="Arai W."/>
            <person name="Tsubouchi T."/>
            <person name="Morono Y."/>
            <person name="Uchiyama I."/>
            <person name="Ito T."/>
            <person name="Fujiyama A."/>
            <person name="Inagaki F."/>
            <person name="Takami H."/>
        </authorList>
    </citation>
    <scope>NUCLEOTIDE SEQUENCE</scope>
    <source>
        <strain evidence="1">Expedition CK06-06</strain>
    </source>
</reference>
<dbReference type="AlphaFoldDB" id="X1LMM7"/>
<gene>
    <name evidence="1" type="ORF">S06H3_21591</name>
</gene>
<name>X1LMM7_9ZZZZ</name>
<accession>X1LMM7</accession>
<dbReference type="EMBL" id="BARV01011366">
    <property type="protein sequence ID" value="GAI07066.1"/>
    <property type="molecule type" value="Genomic_DNA"/>
</dbReference>
<comment type="caution">
    <text evidence="1">The sequence shown here is derived from an EMBL/GenBank/DDBJ whole genome shotgun (WGS) entry which is preliminary data.</text>
</comment>
<organism evidence="1">
    <name type="scientific">marine sediment metagenome</name>
    <dbReference type="NCBI Taxonomy" id="412755"/>
    <lineage>
        <taxon>unclassified sequences</taxon>
        <taxon>metagenomes</taxon>
        <taxon>ecological metagenomes</taxon>
    </lineage>
</organism>